<protein>
    <recommendedName>
        <fullName evidence="3">PLD phosphodiesterase domain-containing protein</fullName>
    </recommendedName>
</protein>
<evidence type="ECO:0008006" key="3">
    <source>
        <dbReference type="Google" id="ProtNLM"/>
    </source>
</evidence>
<dbReference type="RefSeq" id="WP_204960893.1">
    <property type="nucleotide sequence ID" value="NZ_JAFEUO010000007.1"/>
</dbReference>
<dbReference type="Proteomes" id="UP000809587">
    <property type="component" value="Unassembled WGS sequence"/>
</dbReference>
<organism evidence="1 2">
    <name type="scientific">Micromonospora humidisoli</name>
    <dbReference type="NCBI Taxonomy" id="2807622"/>
    <lineage>
        <taxon>Bacteria</taxon>
        <taxon>Bacillati</taxon>
        <taxon>Actinomycetota</taxon>
        <taxon>Actinomycetes</taxon>
        <taxon>Micromonosporales</taxon>
        <taxon>Micromonosporaceae</taxon>
        <taxon>Micromonospora</taxon>
    </lineage>
</organism>
<sequence>MSRIPREVLTEALRTQIKGREVLAAVFCTFRFDPGFFEREILPALFDRHLHQDPQIRRAQLEEELRPLAGRIAVYYDPRAIVTGDGTACLDVGRIPVRPGTGYFHPKNAFILVRDTSTGQRALVVLTSSANLTQAGWWENVECAHLEEIAGSGRSRTAPDIQRFLRDLRTLARNFDTPAALDDILDLLGGVHPIAQRTANRRLHPHFLSTGPGTPALVDQLEAVAGRWLRHADLEVLSPYLDEADASAPLEALLDRFQPDRWRVLLPEENGLARCRPELYEWVRERGGEWGRLPRGLLARGGRQTEQPAQAARRTVHAKVYRFFTGEWEITLVGSFNLTTPAHSPGGNVESGVLSEVVVDQRPAFWLEAVEQTPPFAQPAGEDDGVDQDYLPLFARYDWASGQAEVLWDGGDGSGPVQVYDRGVHLFEVGPLERAVWTLLTADDAVTLRKRLRETSFLTAVAGDRRGIVLVHESGMAHRPSILLDLSPADILRYWSMLSAEQRNTYLAMRGEALHGAGEGPPPESPPDTIFDRFAGVFHGFAALGRAVRDALDHDRDEHDPRRVEAARFRMFGAKYDSLPVLVEQMADETAGELLDRYLMVLCARQLADRVRRHHPDFWASDPVGVARLEKGLAVRAVLREQVIARNDAGMTEFLDWYEPRFLGEQPAVTA</sequence>
<gene>
    <name evidence="1" type="ORF">JQN84_24415</name>
</gene>
<evidence type="ECO:0000313" key="1">
    <source>
        <dbReference type="EMBL" id="MBM7085672.1"/>
    </source>
</evidence>
<reference evidence="1 2" key="1">
    <citation type="submission" date="2021-02" db="EMBL/GenBank/DDBJ databases">
        <authorList>
            <person name="Lee D.-H."/>
        </authorList>
    </citation>
    <scope>NUCLEOTIDE SEQUENCE [LARGE SCALE GENOMIC DNA]</scope>
    <source>
        <strain evidence="1 2">MMS20-R2-29</strain>
    </source>
</reference>
<evidence type="ECO:0000313" key="2">
    <source>
        <dbReference type="Proteomes" id="UP000809587"/>
    </source>
</evidence>
<name>A0ABS2JGM1_9ACTN</name>
<proteinExistence type="predicted"/>
<keyword evidence="2" id="KW-1185">Reference proteome</keyword>
<dbReference type="Gene3D" id="3.30.870.10">
    <property type="entry name" value="Endonuclease Chain A"/>
    <property type="match status" value="1"/>
</dbReference>
<comment type="caution">
    <text evidence="1">The sequence shown here is derived from an EMBL/GenBank/DDBJ whole genome shotgun (WGS) entry which is preliminary data.</text>
</comment>
<dbReference type="EMBL" id="JAFEUO010000007">
    <property type="protein sequence ID" value="MBM7085672.1"/>
    <property type="molecule type" value="Genomic_DNA"/>
</dbReference>
<accession>A0ABS2JGM1</accession>